<keyword evidence="2" id="KW-0964">Secreted</keyword>
<feature type="compositionally biased region" description="Basic and acidic residues" evidence="4">
    <location>
        <begin position="871"/>
        <end position="888"/>
    </location>
</feature>
<dbReference type="SUPFAM" id="SSF117074">
    <property type="entry name" value="Hypothetical protein PA1324"/>
    <property type="match status" value="7"/>
</dbReference>
<evidence type="ECO:0000256" key="5">
    <source>
        <dbReference type="SAM" id="SignalP"/>
    </source>
</evidence>
<keyword evidence="8" id="KW-1185">Reference proteome</keyword>
<protein>
    <recommendedName>
        <fullName evidence="6">VWFD domain-containing protein</fullName>
    </recommendedName>
</protein>
<feature type="region of interest" description="Disordered" evidence="4">
    <location>
        <begin position="1123"/>
        <end position="1145"/>
    </location>
</feature>
<dbReference type="InterPro" id="IPR051417">
    <property type="entry name" value="SDr/BOS_complex"/>
</dbReference>
<comment type="caution">
    <text evidence="7">The sequence shown here is derived from an EMBL/GenBank/DDBJ whole genome shotgun (WGS) entry which is preliminary data.</text>
</comment>
<dbReference type="Proteomes" id="UP000198406">
    <property type="component" value="Unassembled WGS sequence"/>
</dbReference>
<comment type="subcellular location">
    <subcellularLocation>
        <location evidence="1">Secreted</location>
    </subcellularLocation>
</comment>
<dbReference type="PANTHER" id="PTHR23303">
    <property type="entry name" value="CARBOXYPEPTIDASE REGULATORY REGION-CONTAINING"/>
    <property type="match status" value="1"/>
</dbReference>
<evidence type="ECO:0000256" key="1">
    <source>
        <dbReference type="ARBA" id="ARBA00004613"/>
    </source>
</evidence>
<evidence type="ECO:0000259" key="6">
    <source>
        <dbReference type="PROSITE" id="PS51233"/>
    </source>
</evidence>
<evidence type="ECO:0000256" key="3">
    <source>
        <dbReference type="ARBA" id="ARBA00022729"/>
    </source>
</evidence>
<dbReference type="OrthoDB" id="6051552at2759"/>
<reference evidence="7 8" key="1">
    <citation type="journal article" date="2015" name="Plant Cell">
        <title>Oil accumulation by the oleaginous diatom Fistulifera solaris as revealed by the genome and transcriptome.</title>
        <authorList>
            <person name="Tanaka T."/>
            <person name="Maeda Y."/>
            <person name="Veluchamy A."/>
            <person name="Tanaka M."/>
            <person name="Abida H."/>
            <person name="Marechal E."/>
            <person name="Bowler C."/>
            <person name="Muto M."/>
            <person name="Sunaga Y."/>
            <person name="Tanaka M."/>
            <person name="Yoshino T."/>
            <person name="Taniguchi T."/>
            <person name="Fukuda Y."/>
            <person name="Nemoto M."/>
            <person name="Matsumoto M."/>
            <person name="Wong P.S."/>
            <person name="Aburatani S."/>
            <person name="Fujibuchi W."/>
        </authorList>
    </citation>
    <scope>NUCLEOTIDE SEQUENCE [LARGE SCALE GENOMIC DNA]</scope>
    <source>
        <strain evidence="7 8">JPCC DA0580</strain>
    </source>
</reference>
<evidence type="ECO:0000313" key="7">
    <source>
        <dbReference type="EMBL" id="GAX26728.1"/>
    </source>
</evidence>
<feature type="chain" id="PRO_5012080189" description="VWFD domain-containing protein" evidence="5">
    <location>
        <begin position="23"/>
        <end position="1681"/>
    </location>
</feature>
<dbReference type="InterPro" id="IPR013783">
    <property type="entry name" value="Ig-like_fold"/>
</dbReference>
<dbReference type="InParanoid" id="A0A1Z5KLB4"/>
<feature type="domain" description="VWFD" evidence="6">
    <location>
        <begin position="156"/>
        <end position="346"/>
    </location>
</feature>
<dbReference type="GO" id="GO:0005576">
    <property type="term" value="C:extracellular region"/>
    <property type="evidence" value="ECO:0007669"/>
    <property type="project" value="UniProtKB-SubCell"/>
</dbReference>
<feature type="region of interest" description="Disordered" evidence="4">
    <location>
        <begin position="23"/>
        <end position="42"/>
    </location>
</feature>
<gene>
    <name evidence="7" type="ORF">FisN_2Hu323</name>
</gene>
<organism evidence="7 8">
    <name type="scientific">Fistulifera solaris</name>
    <name type="common">Oleaginous diatom</name>
    <dbReference type="NCBI Taxonomy" id="1519565"/>
    <lineage>
        <taxon>Eukaryota</taxon>
        <taxon>Sar</taxon>
        <taxon>Stramenopiles</taxon>
        <taxon>Ochrophyta</taxon>
        <taxon>Bacillariophyta</taxon>
        <taxon>Bacillariophyceae</taxon>
        <taxon>Bacillariophycidae</taxon>
        <taxon>Naviculales</taxon>
        <taxon>Naviculaceae</taxon>
        <taxon>Fistulifera</taxon>
    </lineage>
</organism>
<feature type="region of interest" description="Disordered" evidence="4">
    <location>
        <begin position="871"/>
        <end position="891"/>
    </location>
</feature>
<feature type="signal peptide" evidence="5">
    <location>
        <begin position="1"/>
        <end position="22"/>
    </location>
</feature>
<feature type="region of interest" description="Disordered" evidence="4">
    <location>
        <begin position="1501"/>
        <end position="1520"/>
    </location>
</feature>
<evidence type="ECO:0000313" key="8">
    <source>
        <dbReference type="Proteomes" id="UP000198406"/>
    </source>
</evidence>
<accession>A0A1Z5KLB4</accession>
<dbReference type="PANTHER" id="PTHR23303:SF15">
    <property type="entry name" value="COLOSSIN-A"/>
    <property type="match status" value="1"/>
</dbReference>
<keyword evidence="3 5" id="KW-0732">Signal</keyword>
<dbReference type="EMBL" id="BDSP01000251">
    <property type="protein sequence ID" value="GAX26728.1"/>
    <property type="molecule type" value="Genomic_DNA"/>
</dbReference>
<sequence>MKGITSVVATIFLLNLAAHGSANSLPSECRNTTAPAPEPEEEPSCFAENEICTTEEGGCCQGLSCIGFGFFKKCTEPPVCLTRWQQCNGDVSCCSGLKCVIRESGNMECDEEQIGTRTLELVEASLVAATASPTGAPRNSNLVTTHPPPGTKVEFKGAITSGDPHITTFDGYKYDCQAEGEVILAKSLVTRREVQARYKHMSNRKAISVGTGVAIQDEGDTPLIEISIASLPETVGNKMDECTLLFFVDRVQKDLFQGYEDQKVVVKIAKSRITVTYKATGMETTINYTRCRMDISLKMPLTDVTYGVLGTPNGNAADDWTTLSGEIFAPLSRADSMRKAGYDFCAQHFCLRDPELSLFTYAEPGMDFDRYNRCDLPYGETLDQFITEVPQWVVDACGSDLACIMDVRNGDVEDARMLRLARLEAAQTCNPTGGECDESSCCGNVQCVDYGGNAGKFCGGDMTVSYCQAHCFNSFIPRSTSSHKKFVATTQCSPEFGNCARLGCCGDMTCVELNDGSMQCRKELLCQEEWMSCGSDSDCCDGTICLNNTVKGVKQCRKLPTCMKNLDDCSLVGCCGSLKCTTLSNGAKQCRDQPGCWRDQWKDCSVTPCCDGLHCIRETDGRNVCKRLPQCAKLGSSCQHIPCCESNDGPTQCIEVTDLHGNTGKQCRLVPGDIEVKVFHDMNGNGVLDTDEVGVEGVKLAIMEEINQHGVQRIKISDDRITNADGIVTFQAMPKGKNLRVVVVEAPRGAIPTVKTPSGADRKIDSNLRSDGMSDIFKQIGTKYTDTMLGYRLPRDVEVRVFNDANANGIQDDGEVGIKGVHLRLVQSNYSDIADVGGNAHEEHVTDENGLVRFQSVPQNMHMRVQVTKKPDGAIPTHKDKGDKHTDSDLNTNGYTDTFSVGAGSGVYSETDIGYRMPDSVTVFVWDDVNRNGIQDVGEKGLPNIPLQLVLSDKVTTLAGVGDGGTAHMVVNSDTDGIVTFTMVPMNVDLRVKVVQMPAGAVPTLINRGNETVDSDLNSDLTTDSFRLSGGGAFTARDIGISMPGSVIVRVWDDADGDGIQDENEVGIPGATLQLVNAETSAPLGSTGGNAHESQVTDKNGYVVFTGVPQNVNIRCRVVNSPPGAIPTSKGGGNESTDSDLNSNGLSDSFRLVGSEFSEIDLGYKMPDIVEVRVWDDANENGVQDEGEVGIEGVELRLVNDARQDLPAQPEGNAHEVLTTDANGIAQFTMVPKGITLRVKVVNRPPGAIETSKRIGGDSNNDSDLNSDSFSDSFDLRNFNGGVYGSVDLGYRMPETLEIHVWDDMNSNGIQDTGEPGLPNVVLKLVKSDRTEIAPIEGGTAHQEITTGPDGVARFLKVPKSETIRAMVVAPPPGAKPTSKNQGGDEMLDSDLNGDMYSDSFQMASFRGAGALGMLDLGFQMPADMVVHVWDDLDGDGIQDDGEPGIQGVELGMVLNDKITPLPNIGGGSNAHLVKFTDEKGFATFVGVPRTEVVRIKVMNAPPGSVPTHRNRGTDDQADSDMGTDLVTDSFDMNNFRGVGAIGQMDLGFRMPKTVVVRVWRDTDGDGIQDENEEGFEGIRVQLVNATSRLPLPEQGNNGTAHQILTTGSDGRVRFTKVPQSTSIRIRVLNPPTGFRVTLKDRGTDEQLDSDLNTDHFTDAFLLPSNVAELFDMRDCGYRPI</sequence>
<dbReference type="Pfam" id="PF00094">
    <property type="entry name" value="VWD"/>
    <property type="match status" value="1"/>
</dbReference>
<name>A0A1Z5KLB4_FISSO</name>
<dbReference type="Pfam" id="PF17210">
    <property type="entry name" value="SdrD_B"/>
    <property type="match status" value="8"/>
</dbReference>
<proteinExistence type="predicted"/>
<dbReference type="Gene3D" id="2.60.40.10">
    <property type="entry name" value="Immunoglobulins"/>
    <property type="match status" value="8"/>
</dbReference>
<feature type="compositionally biased region" description="Polar residues" evidence="4">
    <location>
        <begin position="23"/>
        <end position="33"/>
    </location>
</feature>
<dbReference type="PROSITE" id="PS51233">
    <property type="entry name" value="VWFD"/>
    <property type="match status" value="1"/>
</dbReference>
<dbReference type="InterPro" id="IPR001846">
    <property type="entry name" value="VWF_type-D"/>
</dbReference>
<evidence type="ECO:0000256" key="2">
    <source>
        <dbReference type="ARBA" id="ARBA00022525"/>
    </source>
</evidence>
<dbReference type="InterPro" id="IPR033764">
    <property type="entry name" value="Sdr_B"/>
</dbReference>
<evidence type="ECO:0000256" key="4">
    <source>
        <dbReference type="SAM" id="MobiDB-lite"/>
    </source>
</evidence>